<dbReference type="SUPFAM" id="SSF158446">
    <property type="entry name" value="IVS-encoded protein-like"/>
    <property type="match status" value="1"/>
</dbReference>
<dbReference type="Pfam" id="PF05635">
    <property type="entry name" value="23S_rRNA_IVP"/>
    <property type="match status" value="1"/>
</dbReference>
<dbReference type="PANTHER" id="PTHR38471:SF2">
    <property type="entry name" value="FOUR HELIX BUNDLE PROTEIN"/>
    <property type="match status" value="1"/>
</dbReference>
<dbReference type="InterPro" id="IPR012657">
    <property type="entry name" value="23S_rRNA-intervening_sequence"/>
</dbReference>
<keyword evidence="2" id="KW-1185">Reference proteome</keyword>
<dbReference type="InterPro" id="IPR036583">
    <property type="entry name" value="23S_rRNA_IVS_sf"/>
</dbReference>
<evidence type="ECO:0000313" key="2">
    <source>
        <dbReference type="Proteomes" id="UP001596513"/>
    </source>
</evidence>
<sequence>MEENTLQSRAAFNQALRERTKAAALRIIALYQGLPRTGEAAVIGKQLLRAATSVAANYRAACRGRSAAEWYAKLCICVEEADESLFWLELIGDAAIMPKSRLEHISQEYLEIVSILATARKKAKAAIQLNGELVIL</sequence>
<dbReference type="EMBL" id="JBHTEK010000001">
    <property type="protein sequence ID" value="MFC7666712.1"/>
    <property type="molecule type" value="Genomic_DNA"/>
</dbReference>
<dbReference type="NCBIfam" id="TIGR02436">
    <property type="entry name" value="four helix bundle protein"/>
    <property type="match status" value="1"/>
</dbReference>
<dbReference type="Proteomes" id="UP001596513">
    <property type="component" value="Unassembled WGS sequence"/>
</dbReference>
<gene>
    <name evidence="1" type="ORF">ACFQT0_04225</name>
</gene>
<dbReference type="RefSeq" id="WP_380200649.1">
    <property type="nucleotide sequence ID" value="NZ_JBHTEK010000001.1"/>
</dbReference>
<evidence type="ECO:0000313" key="1">
    <source>
        <dbReference type="EMBL" id="MFC7666712.1"/>
    </source>
</evidence>
<comment type="caution">
    <text evidence="1">The sequence shown here is derived from an EMBL/GenBank/DDBJ whole genome shotgun (WGS) entry which is preliminary data.</text>
</comment>
<dbReference type="Gene3D" id="1.20.1440.60">
    <property type="entry name" value="23S rRNA-intervening sequence"/>
    <property type="match status" value="1"/>
</dbReference>
<name>A0ABW2U241_9BACT</name>
<accession>A0ABW2U241</accession>
<organism evidence="1 2">
    <name type="scientific">Hymenobacter humi</name>
    <dbReference type="NCBI Taxonomy" id="1411620"/>
    <lineage>
        <taxon>Bacteria</taxon>
        <taxon>Pseudomonadati</taxon>
        <taxon>Bacteroidota</taxon>
        <taxon>Cytophagia</taxon>
        <taxon>Cytophagales</taxon>
        <taxon>Hymenobacteraceae</taxon>
        <taxon>Hymenobacter</taxon>
    </lineage>
</organism>
<reference evidence="2" key="1">
    <citation type="journal article" date="2019" name="Int. J. Syst. Evol. Microbiol.">
        <title>The Global Catalogue of Microorganisms (GCM) 10K type strain sequencing project: providing services to taxonomists for standard genome sequencing and annotation.</title>
        <authorList>
            <consortium name="The Broad Institute Genomics Platform"/>
            <consortium name="The Broad Institute Genome Sequencing Center for Infectious Disease"/>
            <person name="Wu L."/>
            <person name="Ma J."/>
        </authorList>
    </citation>
    <scope>NUCLEOTIDE SEQUENCE [LARGE SCALE GENOMIC DNA]</scope>
    <source>
        <strain evidence="2">JCM 19635</strain>
    </source>
</reference>
<protein>
    <submittedName>
        <fullName evidence="1">Four helix bundle protein</fullName>
    </submittedName>
</protein>
<proteinExistence type="predicted"/>
<dbReference type="PANTHER" id="PTHR38471">
    <property type="entry name" value="FOUR HELIX BUNDLE PROTEIN"/>
    <property type="match status" value="1"/>
</dbReference>
<dbReference type="PIRSF" id="PIRSF035652">
    <property type="entry name" value="CHP02436"/>
    <property type="match status" value="1"/>
</dbReference>